<dbReference type="Proteomes" id="UP000199013">
    <property type="component" value="Unassembled WGS sequence"/>
</dbReference>
<dbReference type="Pfam" id="PF00440">
    <property type="entry name" value="TetR_N"/>
    <property type="match status" value="1"/>
</dbReference>
<keyword evidence="2 4" id="KW-0238">DNA-binding</keyword>
<reference evidence="8" key="1">
    <citation type="submission" date="2016-02" db="EMBL/GenBank/DDBJ databases">
        <authorList>
            <person name="Wibberg D."/>
        </authorList>
    </citation>
    <scope>NUCLEOTIDE SEQUENCE [LARGE SCALE GENOMIC DNA]</scope>
</reference>
<evidence type="ECO:0000256" key="4">
    <source>
        <dbReference type="PROSITE-ProRule" id="PRU00335"/>
    </source>
</evidence>
<protein>
    <submittedName>
        <fullName evidence="7">Regulatory protein TetR</fullName>
    </submittedName>
</protein>
<feature type="DNA-binding region" description="H-T-H motif" evidence="4">
    <location>
        <begin position="43"/>
        <end position="62"/>
    </location>
</feature>
<evidence type="ECO:0000256" key="1">
    <source>
        <dbReference type="ARBA" id="ARBA00023015"/>
    </source>
</evidence>
<proteinExistence type="predicted"/>
<keyword evidence="1" id="KW-0805">Transcription regulation</keyword>
<dbReference type="InterPro" id="IPR036271">
    <property type="entry name" value="Tet_transcr_reg_TetR-rel_C_sf"/>
</dbReference>
<dbReference type="Pfam" id="PF21597">
    <property type="entry name" value="TetR_C_43"/>
    <property type="match status" value="1"/>
</dbReference>
<evidence type="ECO:0000256" key="5">
    <source>
        <dbReference type="SAM" id="MobiDB-lite"/>
    </source>
</evidence>
<dbReference type="InterPro" id="IPR009057">
    <property type="entry name" value="Homeodomain-like_sf"/>
</dbReference>
<evidence type="ECO:0000259" key="6">
    <source>
        <dbReference type="PROSITE" id="PS50977"/>
    </source>
</evidence>
<sequence length="202" mass="21499">MAVRMSDLAEATGRPMRSHARRNRERILAVARDAMTSQDDEISLNEVARRAGVGIGTLFRHFASREALLEALVHDRTAALCVEADRLLEADAPGAALVTWLSDLVEHVATYRGVAAALLSGAHDEQSALHRSCQGVDDAAAALLARAQQAGEIRADIGIDEVISLVSAVAWVREQARERAGQLDTLMSVIAAGLRSSGVIAS</sequence>
<dbReference type="Gene3D" id="1.10.357.10">
    <property type="entry name" value="Tetracycline Repressor, domain 2"/>
    <property type="match status" value="1"/>
</dbReference>
<feature type="region of interest" description="Disordered" evidence="5">
    <location>
        <begin position="1"/>
        <end position="22"/>
    </location>
</feature>
<evidence type="ECO:0000313" key="8">
    <source>
        <dbReference type="Proteomes" id="UP000199013"/>
    </source>
</evidence>
<dbReference type="InterPro" id="IPR050109">
    <property type="entry name" value="HTH-type_TetR-like_transc_reg"/>
</dbReference>
<keyword evidence="8" id="KW-1185">Reference proteome</keyword>
<dbReference type="InterPro" id="IPR001647">
    <property type="entry name" value="HTH_TetR"/>
</dbReference>
<dbReference type="PANTHER" id="PTHR30055">
    <property type="entry name" value="HTH-TYPE TRANSCRIPTIONAL REGULATOR RUTR"/>
    <property type="match status" value="1"/>
</dbReference>
<feature type="domain" description="HTH tetR-type" evidence="6">
    <location>
        <begin position="21"/>
        <end position="80"/>
    </location>
</feature>
<evidence type="ECO:0000313" key="7">
    <source>
        <dbReference type="EMBL" id="SBW22675.1"/>
    </source>
</evidence>
<dbReference type="PANTHER" id="PTHR30055:SF234">
    <property type="entry name" value="HTH-TYPE TRANSCRIPTIONAL REGULATOR BETI"/>
    <property type="match status" value="1"/>
</dbReference>
<dbReference type="GO" id="GO:0000976">
    <property type="term" value="F:transcription cis-regulatory region binding"/>
    <property type="evidence" value="ECO:0007669"/>
    <property type="project" value="TreeGrafter"/>
</dbReference>
<dbReference type="EMBL" id="FLUV01001252">
    <property type="protein sequence ID" value="SBW22675.1"/>
    <property type="molecule type" value="Genomic_DNA"/>
</dbReference>
<dbReference type="PROSITE" id="PS50977">
    <property type="entry name" value="HTH_TETR_2"/>
    <property type="match status" value="1"/>
</dbReference>
<keyword evidence="3" id="KW-0804">Transcription</keyword>
<dbReference type="SUPFAM" id="SSF46689">
    <property type="entry name" value="Homeodomain-like"/>
    <property type="match status" value="1"/>
</dbReference>
<dbReference type="GO" id="GO:0003700">
    <property type="term" value="F:DNA-binding transcription factor activity"/>
    <property type="evidence" value="ECO:0007669"/>
    <property type="project" value="TreeGrafter"/>
</dbReference>
<evidence type="ECO:0000256" key="2">
    <source>
        <dbReference type="ARBA" id="ARBA00023125"/>
    </source>
</evidence>
<name>A0A1C3NYS2_9ACTN</name>
<dbReference type="InterPro" id="IPR049445">
    <property type="entry name" value="TetR_SbtR-like_C"/>
</dbReference>
<organism evidence="7 8">
    <name type="scientific">Candidatus Protofrankia californiensis</name>
    <dbReference type="NCBI Taxonomy" id="1839754"/>
    <lineage>
        <taxon>Bacteria</taxon>
        <taxon>Bacillati</taxon>
        <taxon>Actinomycetota</taxon>
        <taxon>Actinomycetes</taxon>
        <taxon>Frankiales</taxon>
        <taxon>Frankiaceae</taxon>
        <taxon>Protofrankia</taxon>
    </lineage>
</organism>
<dbReference type="AlphaFoldDB" id="A0A1C3NYS2"/>
<gene>
    <name evidence="7" type="ORF">FDG2_2966</name>
</gene>
<dbReference type="SUPFAM" id="SSF48498">
    <property type="entry name" value="Tetracyclin repressor-like, C-terminal domain"/>
    <property type="match status" value="1"/>
</dbReference>
<evidence type="ECO:0000256" key="3">
    <source>
        <dbReference type="ARBA" id="ARBA00023163"/>
    </source>
</evidence>
<accession>A0A1C3NYS2</accession>